<dbReference type="InterPro" id="IPR051824">
    <property type="entry name" value="LRR_Rcpt-Like_S/T_Kinase"/>
</dbReference>
<feature type="transmembrane region" description="Helical" evidence="3">
    <location>
        <begin position="12"/>
        <end position="34"/>
    </location>
</feature>
<dbReference type="Proteomes" id="UP000030645">
    <property type="component" value="Unassembled WGS sequence"/>
</dbReference>
<comment type="subcellular location">
    <subcellularLocation>
        <location evidence="1">Membrane</location>
        <topology evidence="1">Single-pass type I membrane protein</topology>
    </subcellularLocation>
</comment>
<keyword evidence="5" id="KW-0418">Kinase</keyword>
<dbReference type="GO" id="GO:0005524">
    <property type="term" value="F:ATP binding"/>
    <property type="evidence" value="ECO:0007669"/>
    <property type="project" value="UniProtKB-UniRule"/>
</dbReference>
<keyword evidence="3" id="KW-1133">Transmembrane helix</keyword>
<dbReference type="InterPro" id="IPR000719">
    <property type="entry name" value="Prot_kinase_dom"/>
</dbReference>
<dbReference type="EMBL" id="KE344952">
    <property type="protein sequence ID" value="EXB88291.1"/>
    <property type="molecule type" value="Genomic_DNA"/>
</dbReference>
<dbReference type="GO" id="GO:0004672">
    <property type="term" value="F:protein kinase activity"/>
    <property type="evidence" value="ECO:0007669"/>
    <property type="project" value="InterPro"/>
</dbReference>
<keyword evidence="5" id="KW-0675">Receptor</keyword>
<keyword evidence="3" id="KW-0472">Membrane</keyword>
<gene>
    <name evidence="5" type="ORF">L484_020359</name>
</gene>
<feature type="domain" description="Protein kinase" evidence="4">
    <location>
        <begin position="96"/>
        <end position="280"/>
    </location>
</feature>
<reference evidence="6" key="1">
    <citation type="submission" date="2013-01" db="EMBL/GenBank/DDBJ databases">
        <title>Draft Genome Sequence of a Mulberry Tree, Morus notabilis C.K. Schneid.</title>
        <authorList>
            <person name="He N."/>
            <person name="Zhao S."/>
        </authorList>
    </citation>
    <scope>NUCLEOTIDE SEQUENCE</scope>
</reference>
<evidence type="ECO:0000313" key="5">
    <source>
        <dbReference type="EMBL" id="EXB88291.1"/>
    </source>
</evidence>
<dbReference type="PANTHER" id="PTHR48006">
    <property type="entry name" value="LEUCINE-RICH REPEAT-CONTAINING PROTEIN DDB_G0281931-RELATED"/>
    <property type="match status" value="1"/>
</dbReference>
<keyword evidence="3" id="KW-0812">Transmembrane</keyword>
<dbReference type="Gene3D" id="1.10.510.10">
    <property type="entry name" value="Transferase(Phosphotransferase) domain 1"/>
    <property type="match status" value="1"/>
</dbReference>
<dbReference type="eggNOG" id="ENOG502SIPG">
    <property type="taxonomic scope" value="Eukaryota"/>
</dbReference>
<evidence type="ECO:0000259" key="4">
    <source>
        <dbReference type="PROSITE" id="PS50011"/>
    </source>
</evidence>
<accession>W9RQN3</accession>
<keyword evidence="5" id="KW-0808">Transferase</keyword>
<dbReference type="Pfam" id="PF07714">
    <property type="entry name" value="PK_Tyr_Ser-Thr"/>
    <property type="match status" value="1"/>
</dbReference>
<evidence type="ECO:0000313" key="6">
    <source>
        <dbReference type="Proteomes" id="UP000030645"/>
    </source>
</evidence>
<sequence length="280" mass="32480">MNFIEYFKEGFVVGYVVSVGFVTASLMSYYYLIWLNLKQRRRNKAKVFPFRNTIQFLTNKPHIHDQVCKLSPQISELQWRTTRMSFEEISKATNEFSKDNIIGLGRMGTTYKAMLQNGCLLAVKRLHHASQQLFKKHFICEIKSIGRLRHNNLVPLLGFCIKGVERILVYKYMSNGNLYDWLHPREEDKAIAAMTVEWALRLKIAVGVARGLAWLHHHSSFLLAHLDITSRSILLNQNFEPKISNYSRAVLMNSNDPDSSRTWELDLVKSDVYCFGLSLE</sequence>
<name>W9RQN3_9ROSA</name>
<evidence type="ECO:0000256" key="2">
    <source>
        <dbReference type="PROSITE-ProRule" id="PRU10141"/>
    </source>
</evidence>
<dbReference type="AlphaFoldDB" id="W9RQN3"/>
<evidence type="ECO:0000256" key="3">
    <source>
        <dbReference type="SAM" id="Phobius"/>
    </source>
</evidence>
<proteinExistence type="predicted"/>
<dbReference type="PANTHER" id="PTHR48006:SF88">
    <property type="entry name" value="LRR RECEPTOR-LIKE KINASE FAMILY PROTEIN"/>
    <property type="match status" value="1"/>
</dbReference>
<dbReference type="GO" id="GO:0016020">
    <property type="term" value="C:membrane"/>
    <property type="evidence" value="ECO:0007669"/>
    <property type="project" value="UniProtKB-SubCell"/>
</dbReference>
<dbReference type="InterPro" id="IPR017441">
    <property type="entry name" value="Protein_kinase_ATP_BS"/>
</dbReference>
<evidence type="ECO:0000256" key="1">
    <source>
        <dbReference type="ARBA" id="ARBA00004479"/>
    </source>
</evidence>
<dbReference type="PROSITE" id="PS50011">
    <property type="entry name" value="PROTEIN_KINASE_DOM"/>
    <property type="match status" value="1"/>
</dbReference>
<protein>
    <submittedName>
        <fullName evidence="5">Probably inactive leucine-rich repeat receptor-like protein kinase</fullName>
    </submittedName>
</protein>
<dbReference type="SUPFAM" id="SSF56112">
    <property type="entry name" value="Protein kinase-like (PK-like)"/>
    <property type="match status" value="1"/>
</dbReference>
<dbReference type="PROSITE" id="PS00107">
    <property type="entry name" value="PROTEIN_KINASE_ATP"/>
    <property type="match status" value="1"/>
</dbReference>
<feature type="binding site" evidence="2">
    <location>
        <position position="124"/>
    </location>
    <ligand>
        <name>ATP</name>
        <dbReference type="ChEBI" id="CHEBI:30616"/>
    </ligand>
</feature>
<dbReference type="InterPro" id="IPR011009">
    <property type="entry name" value="Kinase-like_dom_sf"/>
</dbReference>
<keyword evidence="6" id="KW-1185">Reference proteome</keyword>
<keyword evidence="2" id="KW-0067">ATP-binding</keyword>
<keyword evidence="2" id="KW-0547">Nucleotide-binding</keyword>
<dbReference type="InterPro" id="IPR001245">
    <property type="entry name" value="Ser-Thr/Tyr_kinase_cat_dom"/>
</dbReference>
<organism evidence="5 6">
    <name type="scientific">Morus notabilis</name>
    <dbReference type="NCBI Taxonomy" id="981085"/>
    <lineage>
        <taxon>Eukaryota</taxon>
        <taxon>Viridiplantae</taxon>
        <taxon>Streptophyta</taxon>
        <taxon>Embryophyta</taxon>
        <taxon>Tracheophyta</taxon>
        <taxon>Spermatophyta</taxon>
        <taxon>Magnoliopsida</taxon>
        <taxon>eudicotyledons</taxon>
        <taxon>Gunneridae</taxon>
        <taxon>Pentapetalae</taxon>
        <taxon>rosids</taxon>
        <taxon>fabids</taxon>
        <taxon>Rosales</taxon>
        <taxon>Moraceae</taxon>
        <taxon>Moreae</taxon>
        <taxon>Morus</taxon>
    </lineage>
</organism>
<dbReference type="Gene3D" id="3.30.200.20">
    <property type="entry name" value="Phosphorylase Kinase, domain 1"/>
    <property type="match status" value="1"/>
</dbReference>